<dbReference type="RefSeq" id="WP_098697157.1">
    <property type="nucleotide sequence ID" value="NZ_CP023778.1"/>
</dbReference>
<protein>
    <submittedName>
        <fullName evidence="4">ANTAR domain-containing protein</fullName>
    </submittedName>
</protein>
<dbReference type="InterPro" id="IPR012074">
    <property type="entry name" value="GAF_ANTAR"/>
</dbReference>
<evidence type="ECO:0000259" key="3">
    <source>
        <dbReference type="PROSITE" id="PS50921"/>
    </source>
</evidence>
<dbReference type="Gene3D" id="3.30.450.40">
    <property type="match status" value="1"/>
</dbReference>
<feature type="domain" description="ANTAR" evidence="3">
    <location>
        <begin position="178"/>
        <end position="239"/>
    </location>
</feature>
<dbReference type="GeneID" id="88361950"/>
<dbReference type="SUPFAM" id="SSF52172">
    <property type="entry name" value="CheY-like"/>
    <property type="match status" value="1"/>
</dbReference>
<reference evidence="4 5" key="1">
    <citation type="submission" date="2017-10" db="EMBL/GenBank/DDBJ databases">
        <title>Comparative genomics between pathogenic Norcardia.</title>
        <authorList>
            <person name="Zeng L."/>
        </authorList>
    </citation>
    <scope>NUCLEOTIDE SEQUENCE [LARGE SCALE GENOMIC DNA]</scope>
    <source>
        <strain evidence="4 5">NC_YFY_NT001</strain>
    </source>
</reference>
<dbReference type="InterPro" id="IPR011006">
    <property type="entry name" value="CheY-like_superfamily"/>
</dbReference>
<name>A0A291RS74_9NOCA</name>
<dbReference type="EMBL" id="CP023778">
    <property type="protein sequence ID" value="ATL70167.1"/>
    <property type="molecule type" value="Genomic_DNA"/>
</dbReference>
<dbReference type="PIRSF" id="PIRSF036625">
    <property type="entry name" value="GAF_ANTAR"/>
    <property type="match status" value="1"/>
</dbReference>
<gene>
    <name evidence="4" type="ORF">CRH09_32270</name>
</gene>
<dbReference type="GO" id="GO:0003723">
    <property type="term" value="F:RNA binding"/>
    <property type="evidence" value="ECO:0007669"/>
    <property type="project" value="InterPro"/>
</dbReference>
<evidence type="ECO:0000313" key="4">
    <source>
        <dbReference type="EMBL" id="ATL70167.1"/>
    </source>
</evidence>
<dbReference type="PROSITE" id="PS50921">
    <property type="entry name" value="ANTAR"/>
    <property type="match status" value="1"/>
</dbReference>
<dbReference type="SUPFAM" id="SSF55781">
    <property type="entry name" value="GAF domain-like"/>
    <property type="match status" value="1"/>
</dbReference>
<evidence type="ECO:0000256" key="2">
    <source>
        <dbReference type="ARBA" id="ARBA00023163"/>
    </source>
</evidence>
<keyword evidence="1" id="KW-0805">Transcription regulation</keyword>
<sequence>MTQTDDTAIALRELTDTITTGEPLPTVLHRVCDWVISIVPEATAASITLVEDGQPRTITATDKVVAALDLVQYRVDDGPCLHALRTASTVRADIARVRGRWPEFCDAASAAGITTVLACALVLPVDEVVASSAQPLGTAAGALNVWSDKPWAFDPVEAALVTMFTGAASAVVLTARRWERAGALAEQLRTALATRDLIATAKGIVMARRRLNAEEAFGWLSDISQRTNCKVRDLAVILVDDPDLVEFA</sequence>
<accession>A0A291RS74</accession>
<evidence type="ECO:0000313" key="5">
    <source>
        <dbReference type="Proteomes" id="UP000221961"/>
    </source>
</evidence>
<dbReference type="Pfam" id="PF03861">
    <property type="entry name" value="ANTAR"/>
    <property type="match status" value="1"/>
</dbReference>
<dbReference type="InterPro" id="IPR036388">
    <property type="entry name" value="WH-like_DNA-bd_sf"/>
</dbReference>
<dbReference type="InterPro" id="IPR005561">
    <property type="entry name" value="ANTAR"/>
</dbReference>
<keyword evidence="2" id="KW-0804">Transcription</keyword>
<dbReference type="KEGG" id="ntp:CRH09_32270"/>
<dbReference type="Gene3D" id="1.10.10.10">
    <property type="entry name" value="Winged helix-like DNA-binding domain superfamily/Winged helix DNA-binding domain"/>
    <property type="match status" value="1"/>
</dbReference>
<dbReference type="SMART" id="SM01012">
    <property type="entry name" value="ANTAR"/>
    <property type="match status" value="1"/>
</dbReference>
<proteinExistence type="predicted"/>
<dbReference type="Proteomes" id="UP000221961">
    <property type="component" value="Chromosome"/>
</dbReference>
<dbReference type="InterPro" id="IPR029016">
    <property type="entry name" value="GAF-like_dom_sf"/>
</dbReference>
<organism evidence="4 5">
    <name type="scientific">Nocardia terpenica</name>
    <dbReference type="NCBI Taxonomy" id="455432"/>
    <lineage>
        <taxon>Bacteria</taxon>
        <taxon>Bacillati</taxon>
        <taxon>Actinomycetota</taxon>
        <taxon>Actinomycetes</taxon>
        <taxon>Mycobacteriales</taxon>
        <taxon>Nocardiaceae</taxon>
        <taxon>Nocardia</taxon>
    </lineage>
</organism>
<evidence type="ECO:0000256" key="1">
    <source>
        <dbReference type="ARBA" id="ARBA00023015"/>
    </source>
</evidence>
<dbReference type="AlphaFoldDB" id="A0A291RS74"/>